<accession>A0A917XYG4</accession>
<comment type="caution">
    <text evidence="5">The sequence shown here is derived from an EMBL/GenBank/DDBJ whole genome shotgun (WGS) entry which is preliminary data.</text>
</comment>
<dbReference type="Proteomes" id="UP000624041">
    <property type="component" value="Unassembled WGS sequence"/>
</dbReference>
<keyword evidence="2" id="KW-0813">Transport</keyword>
<keyword evidence="6" id="KW-1185">Reference proteome</keyword>
<dbReference type="RefSeq" id="WP_188857510.1">
    <property type="nucleotide sequence ID" value="NZ_BMOS01000015.1"/>
</dbReference>
<dbReference type="NCBIfam" id="TIGR00787">
    <property type="entry name" value="dctP"/>
    <property type="match status" value="1"/>
</dbReference>
<dbReference type="PANTHER" id="PTHR33376:SF7">
    <property type="entry name" value="C4-DICARBOXYLATE-BINDING PROTEIN DCTB"/>
    <property type="match status" value="1"/>
</dbReference>
<dbReference type="PROSITE" id="PS51257">
    <property type="entry name" value="PROKAR_LIPOPROTEIN"/>
    <property type="match status" value="1"/>
</dbReference>
<protein>
    <recommendedName>
        <fullName evidence="7">TRAP transporter substrate-binding protein</fullName>
    </recommendedName>
</protein>
<feature type="chain" id="PRO_5039282349" description="TRAP transporter substrate-binding protein" evidence="4">
    <location>
        <begin position="22"/>
        <end position="343"/>
    </location>
</feature>
<dbReference type="NCBIfam" id="NF037995">
    <property type="entry name" value="TRAP_S1"/>
    <property type="match status" value="1"/>
</dbReference>
<proteinExistence type="inferred from homology"/>
<evidence type="ECO:0000256" key="4">
    <source>
        <dbReference type="SAM" id="SignalP"/>
    </source>
</evidence>
<dbReference type="InterPro" id="IPR018389">
    <property type="entry name" value="DctP_fam"/>
</dbReference>
<evidence type="ECO:0000256" key="3">
    <source>
        <dbReference type="ARBA" id="ARBA00022729"/>
    </source>
</evidence>
<dbReference type="Pfam" id="PF03480">
    <property type="entry name" value="DctP"/>
    <property type="match status" value="1"/>
</dbReference>
<evidence type="ECO:0000256" key="2">
    <source>
        <dbReference type="ARBA" id="ARBA00022448"/>
    </source>
</evidence>
<dbReference type="InterPro" id="IPR038404">
    <property type="entry name" value="TRAP_DctP_sf"/>
</dbReference>
<dbReference type="Gene3D" id="3.40.190.170">
    <property type="entry name" value="Bacterial extracellular solute-binding protein, family 7"/>
    <property type="match status" value="1"/>
</dbReference>
<reference evidence="5" key="1">
    <citation type="journal article" date="2014" name="Int. J. Syst. Evol. Microbiol.">
        <title>Complete genome sequence of Corynebacterium casei LMG S-19264T (=DSM 44701T), isolated from a smear-ripened cheese.</title>
        <authorList>
            <consortium name="US DOE Joint Genome Institute (JGI-PGF)"/>
            <person name="Walter F."/>
            <person name="Albersmeier A."/>
            <person name="Kalinowski J."/>
            <person name="Ruckert C."/>
        </authorList>
    </citation>
    <scope>NUCLEOTIDE SEQUENCE</scope>
    <source>
        <strain evidence="5">JCM 17251</strain>
    </source>
</reference>
<organism evidence="5 6">
    <name type="scientific">Oceanobacillus indicireducens</name>
    <dbReference type="NCBI Taxonomy" id="1004261"/>
    <lineage>
        <taxon>Bacteria</taxon>
        <taxon>Bacillati</taxon>
        <taxon>Bacillota</taxon>
        <taxon>Bacilli</taxon>
        <taxon>Bacillales</taxon>
        <taxon>Bacillaceae</taxon>
        <taxon>Oceanobacillus</taxon>
    </lineage>
</organism>
<dbReference type="PIRSF" id="PIRSF006470">
    <property type="entry name" value="DctB"/>
    <property type="match status" value="1"/>
</dbReference>
<dbReference type="InterPro" id="IPR004682">
    <property type="entry name" value="TRAP_DctP"/>
</dbReference>
<reference evidence="5" key="2">
    <citation type="submission" date="2020-09" db="EMBL/GenBank/DDBJ databases">
        <authorList>
            <person name="Sun Q."/>
            <person name="Ohkuma M."/>
        </authorList>
    </citation>
    <scope>NUCLEOTIDE SEQUENCE</scope>
    <source>
        <strain evidence="5">JCM 17251</strain>
    </source>
</reference>
<sequence>MKYKKTILLLTLILILLLVSACGDSASSEGGTGDGTIQLKSADVVAGDSPYNTGMEQLSETLAEKTDGQIELNHFPAGQLGNDGQIVDGIKIGSIDIGMVGTISSKVTEALYLPFLFEDSKHMHEVLDGEIGEDLKSRFEEETGIKMIGFVYYGPRVLTTDGLEVNTPDDLKGLKIRVPEMPPMVSTWKALGANPTPIAFTELFSSLEQGVVDAQENPLEIIVNNSFFEVQDTLIETYHSLPLRFLIMNKEKYESLSEEHQELLQEEWDKTSLEIEKLYKEQDDEYRQIIEDHGVKFIQPDVESFKEATKDVWKEYAPEAFGDGVYEKIEALKDGKNDDLESE</sequence>
<dbReference type="GO" id="GO:0055085">
    <property type="term" value="P:transmembrane transport"/>
    <property type="evidence" value="ECO:0007669"/>
    <property type="project" value="InterPro"/>
</dbReference>
<dbReference type="PANTHER" id="PTHR33376">
    <property type="match status" value="1"/>
</dbReference>
<name>A0A917XYG4_9BACI</name>
<dbReference type="CDD" id="cd13603">
    <property type="entry name" value="PBP2_TRAP_Siap_TeaA_like"/>
    <property type="match status" value="1"/>
</dbReference>
<comment type="similarity">
    <text evidence="1">Belongs to the bacterial solute-binding protein 7 family.</text>
</comment>
<dbReference type="GO" id="GO:0030288">
    <property type="term" value="C:outer membrane-bounded periplasmic space"/>
    <property type="evidence" value="ECO:0007669"/>
    <property type="project" value="InterPro"/>
</dbReference>
<dbReference type="EMBL" id="BMOS01000015">
    <property type="protein sequence ID" value="GGN59655.1"/>
    <property type="molecule type" value="Genomic_DNA"/>
</dbReference>
<keyword evidence="3 4" id="KW-0732">Signal</keyword>
<feature type="signal peptide" evidence="4">
    <location>
        <begin position="1"/>
        <end position="21"/>
    </location>
</feature>
<evidence type="ECO:0008006" key="7">
    <source>
        <dbReference type="Google" id="ProtNLM"/>
    </source>
</evidence>
<evidence type="ECO:0000313" key="5">
    <source>
        <dbReference type="EMBL" id="GGN59655.1"/>
    </source>
</evidence>
<evidence type="ECO:0000313" key="6">
    <source>
        <dbReference type="Proteomes" id="UP000624041"/>
    </source>
</evidence>
<evidence type="ECO:0000256" key="1">
    <source>
        <dbReference type="ARBA" id="ARBA00009023"/>
    </source>
</evidence>
<dbReference type="AlphaFoldDB" id="A0A917XYG4"/>
<gene>
    <name evidence="5" type="ORF">GCM10007971_23030</name>
</gene>